<name>A0A4R6JCX2_9ACTN</name>
<accession>A0A4R6JCX2</accession>
<evidence type="ECO:0000313" key="1">
    <source>
        <dbReference type="EMBL" id="TDO32396.1"/>
    </source>
</evidence>
<protein>
    <submittedName>
        <fullName evidence="1">Uncharacterized protein</fullName>
    </submittedName>
</protein>
<dbReference type="EMBL" id="SNWR01000002">
    <property type="protein sequence ID" value="TDO32396.1"/>
    <property type="molecule type" value="Genomic_DNA"/>
</dbReference>
<proteinExistence type="predicted"/>
<comment type="caution">
    <text evidence="1">The sequence shown here is derived from an EMBL/GenBank/DDBJ whole genome shotgun (WGS) entry which is preliminary data.</text>
</comment>
<evidence type="ECO:0000313" key="2">
    <source>
        <dbReference type="Proteomes" id="UP000294901"/>
    </source>
</evidence>
<dbReference type="Proteomes" id="UP000294901">
    <property type="component" value="Unassembled WGS sequence"/>
</dbReference>
<gene>
    <name evidence="1" type="ORF">C8E87_7853</name>
</gene>
<organism evidence="1 2">
    <name type="scientific">Paractinoplanes brasiliensis</name>
    <dbReference type="NCBI Taxonomy" id="52695"/>
    <lineage>
        <taxon>Bacteria</taxon>
        <taxon>Bacillati</taxon>
        <taxon>Actinomycetota</taxon>
        <taxon>Actinomycetes</taxon>
        <taxon>Micromonosporales</taxon>
        <taxon>Micromonosporaceae</taxon>
        <taxon>Paractinoplanes</taxon>
    </lineage>
</organism>
<sequence>MMTDLPTVVSIAALLAVTIAIVVQQQQARTAQAVDVRERHFELIKLMLDHPELDYNATERPPSDERKTAIGMSLWMAHWNTLWHIGQLDEKALRFNLEDLFAGAEARSWWRRVGSAWSSKGTRKERRFLTIVGEECEKAARAKPAVQLREPVKSGSGVRD</sequence>
<dbReference type="Pfam" id="PF19560">
    <property type="entry name" value="DUF6082"/>
    <property type="match status" value="1"/>
</dbReference>
<keyword evidence="2" id="KW-1185">Reference proteome</keyword>
<reference evidence="1 2" key="1">
    <citation type="submission" date="2019-03" db="EMBL/GenBank/DDBJ databases">
        <title>Sequencing the genomes of 1000 actinobacteria strains.</title>
        <authorList>
            <person name="Klenk H.-P."/>
        </authorList>
    </citation>
    <scope>NUCLEOTIDE SEQUENCE [LARGE SCALE GENOMIC DNA]</scope>
    <source>
        <strain evidence="1 2">DSM 43805</strain>
    </source>
</reference>
<dbReference type="InterPro" id="IPR045728">
    <property type="entry name" value="DUF6082"/>
</dbReference>
<dbReference type="AlphaFoldDB" id="A0A4R6JCX2"/>